<keyword evidence="2" id="KW-1185">Reference proteome</keyword>
<evidence type="ECO:0008006" key="3">
    <source>
        <dbReference type="Google" id="ProtNLM"/>
    </source>
</evidence>
<gene>
    <name evidence="1" type="ORF">D5R40_29175</name>
</gene>
<comment type="caution">
    <text evidence="1">The sequence shown here is derived from an EMBL/GenBank/DDBJ whole genome shotgun (WGS) entry which is preliminary data.</text>
</comment>
<organism evidence="1 2">
    <name type="scientific">Okeania hirsuta</name>
    <dbReference type="NCBI Taxonomy" id="1458930"/>
    <lineage>
        <taxon>Bacteria</taxon>
        <taxon>Bacillati</taxon>
        <taxon>Cyanobacteriota</taxon>
        <taxon>Cyanophyceae</taxon>
        <taxon>Oscillatoriophycideae</taxon>
        <taxon>Oscillatoriales</taxon>
        <taxon>Microcoleaceae</taxon>
        <taxon>Okeania</taxon>
    </lineage>
</organism>
<accession>A0A3N6P180</accession>
<sequence length="352" mass="39907">MNNETNKQVETFEDNFFDWLLGPNSKEISNVGQNQNKIENGKKEVRVQELEWEELDPLDSEEIDYPYDYESQPLTPGEVPTVYNRFETVLQKRLKAKIEAKPPRFPWENNLVNYDAEYPDVEVNNWFSHINLWASQMKNIKWGKLNIPLTETVFAQLLQSCQDLVSSDLLPGSKLVRAVDSLFPNQSQSLNKLAGLVLVGGTRDGELISNHITAYNTATPKQQMLLSLLAAQEIISSLSLTCCLNQSVTKREWQTALGCLTIEAEYYIPEDRSSACLRIKGELPGAGSFQVQGRGVEATAERSDAGTLCVELFDPQPDETYQLIIKFLNWEQSLKFVVHLQEGTGNRQQSRL</sequence>
<proteinExistence type="predicted"/>
<dbReference type="OrthoDB" id="461760at2"/>
<dbReference type="Proteomes" id="UP000269154">
    <property type="component" value="Unassembled WGS sequence"/>
</dbReference>
<dbReference type="RefSeq" id="WP_124147030.1">
    <property type="nucleotide sequence ID" value="NZ_CAWOKI010000215.1"/>
</dbReference>
<reference evidence="1 2" key="1">
    <citation type="journal article" date="2018" name="ACS Chem. Biol.">
        <title>Ketoreductase domain dysfunction expands chemodiversity: malyngamide biosynthesis in the cyanobacterium Okeania hirsuta.</title>
        <authorList>
            <person name="Moss N.A."/>
            <person name="Leao T."/>
            <person name="Rankin M."/>
            <person name="McCullough T.M."/>
            <person name="Qu P."/>
            <person name="Korobeynikov A."/>
            <person name="Smith J.L."/>
            <person name="Gerwick L."/>
            <person name="Gerwick W.H."/>
        </authorList>
    </citation>
    <scope>NUCLEOTIDE SEQUENCE [LARGE SCALE GENOMIC DNA]</scope>
    <source>
        <strain evidence="1 2">PAB10Feb10-1</strain>
    </source>
</reference>
<dbReference type="EMBL" id="RCBY01000300">
    <property type="protein sequence ID" value="RQH25760.1"/>
    <property type="molecule type" value="Genomic_DNA"/>
</dbReference>
<evidence type="ECO:0000313" key="2">
    <source>
        <dbReference type="Proteomes" id="UP000269154"/>
    </source>
</evidence>
<name>A0A3N6P180_9CYAN</name>
<protein>
    <recommendedName>
        <fullName evidence="3">PatU</fullName>
    </recommendedName>
</protein>
<evidence type="ECO:0000313" key="1">
    <source>
        <dbReference type="EMBL" id="RQH25760.1"/>
    </source>
</evidence>
<dbReference type="AlphaFoldDB" id="A0A3N6P180"/>